<comment type="caution">
    <text evidence="4">The sequence shown here is derived from an EMBL/GenBank/DDBJ whole genome shotgun (WGS) entry which is preliminary data.</text>
</comment>
<evidence type="ECO:0000313" key="5">
    <source>
        <dbReference type="Proteomes" id="UP000323876"/>
    </source>
</evidence>
<feature type="domain" description="NADH:flavin oxidoreductase/NADH oxidase N-terminal" evidence="3">
    <location>
        <begin position="23"/>
        <end position="342"/>
    </location>
</feature>
<dbReference type="OrthoDB" id="3169239at2"/>
<proteinExistence type="predicted"/>
<dbReference type="EMBL" id="VXLC01000021">
    <property type="protein sequence ID" value="KAA8884234.1"/>
    <property type="molecule type" value="Genomic_DNA"/>
</dbReference>
<dbReference type="CDD" id="cd04733">
    <property type="entry name" value="OYE_like_2_FMN"/>
    <property type="match status" value="1"/>
</dbReference>
<dbReference type="RefSeq" id="WP_150406213.1">
    <property type="nucleotide sequence ID" value="NZ_VXLC01000021.1"/>
</dbReference>
<protein>
    <submittedName>
        <fullName evidence="4">NADH:flavin oxidoreductase/NADH oxidase family protein</fullName>
    </submittedName>
</protein>
<reference evidence="4 5" key="1">
    <citation type="submission" date="2019-09" db="EMBL/GenBank/DDBJ databases">
        <authorList>
            <person name="Wang X."/>
        </authorList>
    </citation>
    <scope>NUCLEOTIDE SEQUENCE [LARGE SCALE GENOMIC DNA]</scope>
    <source>
        <strain evidence="4 5">CICC 11023</strain>
    </source>
</reference>
<evidence type="ECO:0000256" key="2">
    <source>
        <dbReference type="ARBA" id="ARBA00023002"/>
    </source>
</evidence>
<dbReference type="AlphaFoldDB" id="A0A5N0E7U1"/>
<dbReference type="Proteomes" id="UP000323876">
    <property type="component" value="Unassembled WGS sequence"/>
</dbReference>
<keyword evidence="1" id="KW-0285">Flavoprotein</keyword>
<evidence type="ECO:0000256" key="1">
    <source>
        <dbReference type="ARBA" id="ARBA00022630"/>
    </source>
</evidence>
<dbReference type="GO" id="GO:0016491">
    <property type="term" value="F:oxidoreductase activity"/>
    <property type="evidence" value="ECO:0007669"/>
    <property type="project" value="UniProtKB-KW"/>
</dbReference>
<sequence>MPPTNRTTRLVAVGSPLALPCGVILPNRLAKAAMSEQLAQVDGSPSQTLTRLYSAWGRGGAGLLITGNVMIDRRAYVEPRNVTLEDDRHLEAVGNWARAGSRAGAVMVMQINHPGRVAVGPLHRRPVGPSPLRPQAVGFNLRKPRELSTTDIAELRRRYARTADLAVSAGFAGVQVHAAHGYLLSQFLSPIANQRSDRYGGTPANRRRLLLEVVAEVRKAIGPGALLSVKLNSADFQRNGLQESESRDVALALEQAGVDLLEISGGNYEAPAMTGVVADSTREREAYFLRYAQELRARSAMPLMLTGGIRTLDFMNDVLADGAVDVIGLGRPFAVRPDIAAELLAGATEPQTSPGAPRIPLPGADPINSYLQIAWHAANFRRIAAGEKHVGGPGALRTLAAAGAAVTARALTQF</sequence>
<evidence type="ECO:0000259" key="3">
    <source>
        <dbReference type="Pfam" id="PF00724"/>
    </source>
</evidence>
<gene>
    <name evidence="4" type="ORF">F3087_33970</name>
</gene>
<organism evidence="4 5">
    <name type="scientific">Nocardia colli</name>
    <dbReference type="NCBI Taxonomy" id="2545717"/>
    <lineage>
        <taxon>Bacteria</taxon>
        <taxon>Bacillati</taxon>
        <taxon>Actinomycetota</taxon>
        <taxon>Actinomycetes</taxon>
        <taxon>Mycobacteriales</taxon>
        <taxon>Nocardiaceae</taxon>
        <taxon>Nocardia</taxon>
    </lineage>
</organism>
<dbReference type="InterPro" id="IPR001155">
    <property type="entry name" value="OxRdtase_FMN_N"/>
</dbReference>
<keyword evidence="5" id="KW-1185">Reference proteome</keyword>
<dbReference type="Gene3D" id="3.20.20.70">
    <property type="entry name" value="Aldolase class I"/>
    <property type="match status" value="1"/>
</dbReference>
<dbReference type="PANTHER" id="PTHR43656:SF2">
    <property type="entry name" value="BINDING OXIDOREDUCTASE, PUTATIVE (AFU_ORTHOLOGUE AFUA_2G08260)-RELATED"/>
    <property type="match status" value="1"/>
</dbReference>
<dbReference type="Pfam" id="PF00724">
    <property type="entry name" value="Oxidored_FMN"/>
    <property type="match status" value="1"/>
</dbReference>
<dbReference type="PANTHER" id="PTHR43656">
    <property type="entry name" value="BINDING OXIDOREDUCTASE, PUTATIVE (AFU_ORTHOLOGUE AFUA_2G08260)-RELATED"/>
    <property type="match status" value="1"/>
</dbReference>
<name>A0A5N0E7U1_9NOCA</name>
<dbReference type="InterPro" id="IPR051799">
    <property type="entry name" value="NADH_flavin_oxidoreductase"/>
</dbReference>
<dbReference type="GO" id="GO:0010181">
    <property type="term" value="F:FMN binding"/>
    <property type="evidence" value="ECO:0007669"/>
    <property type="project" value="InterPro"/>
</dbReference>
<evidence type="ECO:0000313" key="4">
    <source>
        <dbReference type="EMBL" id="KAA8884234.1"/>
    </source>
</evidence>
<dbReference type="SUPFAM" id="SSF51395">
    <property type="entry name" value="FMN-linked oxidoreductases"/>
    <property type="match status" value="1"/>
</dbReference>
<keyword evidence="2" id="KW-0560">Oxidoreductase</keyword>
<accession>A0A5N0E7U1</accession>
<dbReference type="InterPro" id="IPR013785">
    <property type="entry name" value="Aldolase_TIM"/>
</dbReference>